<dbReference type="PIRSF" id="PIRSF033579">
    <property type="entry name" value="Anaer_Co_chel"/>
    <property type="match status" value="1"/>
</dbReference>
<dbReference type="Pfam" id="PF06180">
    <property type="entry name" value="CbiK"/>
    <property type="match status" value="1"/>
</dbReference>
<dbReference type="GO" id="GO:0016852">
    <property type="term" value="F:sirohydrochlorin cobaltochelatase activity"/>
    <property type="evidence" value="ECO:0007669"/>
    <property type="project" value="InterPro"/>
</dbReference>
<dbReference type="EMBL" id="VDCI01000003">
    <property type="protein sequence ID" value="TNJ36889.1"/>
    <property type="molecule type" value="Genomic_DNA"/>
</dbReference>
<keyword evidence="2" id="KW-0479">Metal-binding</keyword>
<dbReference type="CDD" id="cd03413">
    <property type="entry name" value="CbiK_C"/>
    <property type="match status" value="1"/>
</dbReference>
<gene>
    <name evidence="3" type="ORF">FGF68_04750</name>
</gene>
<organism evidence="3 4">
    <name type="scientific">Prosthecochloris vibrioformis</name>
    <name type="common">Chlorobium vibrioforme</name>
    <dbReference type="NCBI Taxonomy" id="1098"/>
    <lineage>
        <taxon>Bacteria</taxon>
        <taxon>Pseudomonadati</taxon>
        <taxon>Chlorobiota</taxon>
        <taxon>Chlorobiia</taxon>
        <taxon>Chlorobiales</taxon>
        <taxon>Chlorobiaceae</taxon>
        <taxon>Prosthecochloris</taxon>
    </lineage>
</organism>
<sequence>MGRSYNNRKQIDKQAILLAHFGTSFQSALPSLDNIRLHVSEAFPDVEVRFCFTSNMIRNIWAARRRKAAAWLEKGISEEVLNVQSFLGAVGVLQSENFRTIIVQPTHVYHGEQYEDLKSYVTALQSIRTIKEVWSPFSTLALSRPALGTYGIRHDYLDDLHEVVGVLEEDVRKARELGASMLYIAHGNDFFSSGVFNEMLHVLRMKHPDTPVHIGMVEGFPGIDATIRELRKDTRSRVFVKPFMITAGDHAHHDIDNEEPDSWRGMLEAAGYEVVTEMNGLGSHDAFAEIFVERIRQTADAHGIDLHRKPVGVVQ</sequence>
<name>A0A5C4S0Z9_PROVB</name>
<dbReference type="GO" id="GO:0019251">
    <property type="term" value="P:anaerobic cobalamin biosynthetic process"/>
    <property type="evidence" value="ECO:0007669"/>
    <property type="project" value="InterPro"/>
</dbReference>
<dbReference type="AlphaFoldDB" id="A0A5C4S0Z9"/>
<feature type="binding site" evidence="2">
    <location>
        <position position="186"/>
    </location>
    <ligand>
        <name>Co(2+)</name>
        <dbReference type="ChEBI" id="CHEBI:48828"/>
    </ligand>
</feature>
<evidence type="ECO:0000313" key="3">
    <source>
        <dbReference type="EMBL" id="TNJ36889.1"/>
    </source>
</evidence>
<dbReference type="GO" id="GO:0046872">
    <property type="term" value="F:metal ion binding"/>
    <property type="evidence" value="ECO:0007669"/>
    <property type="project" value="UniProtKB-KW"/>
</dbReference>
<evidence type="ECO:0000256" key="1">
    <source>
        <dbReference type="PIRSR" id="PIRSR033579-1"/>
    </source>
</evidence>
<dbReference type="RefSeq" id="WP_068867260.1">
    <property type="nucleotide sequence ID" value="NZ_VDCI01000003.1"/>
</dbReference>
<evidence type="ECO:0000256" key="2">
    <source>
        <dbReference type="PIRSR" id="PIRSR033579-3"/>
    </source>
</evidence>
<feature type="binding site" evidence="2">
    <location>
        <position position="250"/>
    </location>
    <ligand>
        <name>Co(2+)</name>
        <dbReference type="ChEBI" id="CHEBI:48828"/>
    </ligand>
</feature>
<feature type="active site" description="Proton acceptor" evidence="1">
    <location>
        <position position="186"/>
    </location>
</feature>
<accession>A0A5C4S0Z9</accession>
<feature type="binding site" evidence="2">
    <location>
        <position position="218"/>
    </location>
    <ligand>
        <name>Co(2+)</name>
        <dbReference type="ChEBI" id="CHEBI:48828"/>
    </ligand>
</feature>
<evidence type="ECO:0000313" key="4">
    <source>
        <dbReference type="Proteomes" id="UP000309544"/>
    </source>
</evidence>
<dbReference type="SUPFAM" id="SSF53800">
    <property type="entry name" value="Chelatase"/>
    <property type="match status" value="1"/>
</dbReference>
<keyword evidence="2" id="KW-0170">Cobalt</keyword>
<dbReference type="InterPro" id="IPR010388">
    <property type="entry name" value="Anaerobic_Co-chelatase"/>
</dbReference>
<dbReference type="Proteomes" id="UP000309544">
    <property type="component" value="Unassembled WGS sequence"/>
</dbReference>
<proteinExistence type="predicted"/>
<keyword evidence="4" id="KW-1185">Reference proteome</keyword>
<dbReference type="Gene3D" id="3.40.50.1400">
    <property type="match status" value="2"/>
</dbReference>
<comment type="caution">
    <text evidence="3">The sequence shown here is derived from an EMBL/GenBank/DDBJ whole genome shotgun (WGS) entry which is preliminary data.</text>
</comment>
<protein>
    <submittedName>
        <fullName evidence="3">Sirohydrochlorin cobaltochelatase</fullName>
    </submittedName>
</protein>
<reference evidence="3 4" key="1">
    <citation type="submission" date="2019-05" db="EMBL/GenBank/DDBJ databases">
        <title>Draft Whole-Genome sequence of the green sulfur bacterium Prosthecochloris vibrioformis DSM 260.</title>
        <authorList>
            <person name="Meyer T.E."/>
            <person name="Kyndt J.A."/>
        </authorList>
    </citation>
    <scope>NUCLEOTIDE SEQUENCE [LARGE SCALE GENOMIC DNA]</scope>
    <source>
        <strain evidence="3 4">DSM 260</strain>
    </source>
</reference>